<dbReference type="EMBL" id="FWXJ01000009">
    <property type="protein sequence ID" value="SMC61039.1"/>
    <property type="molecule type" value="Genomic_DNA"/>
</dbReference>
<dbReference type="InterPro" id="IPR001304">
    <property type="entry name" value="C-type_lectin-like"/>
</dbReference>
<keyword evidence="4" id="KW-1185">Reference proteome</keyword>
<dbReference type="SUPFAM" id="SSF49313">
    <property type="entry name" value="Cadherin-like"/>
    <property type="match status" value="1"/>
</dbReference>
<dbReference type="InterPro" id="IPR016187">
    <property type="entry name" value="CTDL_fold"/>
</dbReference>
<gene>
    <name evidence="3" type="ORF">SAMN06296008_10925</name>
</gene>
<feature type="domain" description="C-type lectin" evidence="1">
    <location>
        <begin position="2085"/>
        <end position="2216"/>
    </location>
</feature>
<sequence length="5292" mass="552412">MALVNVVNAIKAYNANPLAVVPLSISDTATNIAANLDTLNTMASNGKIASVVFSTTPTLLSITALQFNNDNKIIALLPSNYTLNIANVLTANVATLFSNTHVTTITVSDNATNIAANLPSLISNITKISSITETGTITPISLNAAQYSSSLTAKFSNFTATITGALVANAASIASDKKVASISVLDTSANIAKGLDTLQANIAKITSITQSGTVTALAITATQLTSDATTLAKIAGTYTLSVTNVLAANVTTTIGNTHVTSITVVDSATNITTGLSNIISNSAMITSITETGKVTPISLTAAQYSSNLTAKFTNFTAKVSGVAAADAASVASDAKVASILVVDTSANIAKGLDTLQANIAKITSITQSGTVTALAITATQLTNDAATLAKIAGSYTLVVTNVFAANVSTTISNTHVTSITVADSATNITTNLSNLIRNLAKITAITETGTITPISLTTAQYSSSLTAKFSNFTASVSGVLAANVISITADTKVGAVTITDSATNITTNLSNLISNLAKITTITETGTIAAISLTAAQYSNALTSKFSNFTATVSGVLSANAATVLTDAKVASISVTDTATNLANNLNALQTAGVKLTAITQSDTGPLTITSAQLTADAVTLAKINAGVYTLNVTNVTAATTTTISANTHVVSLAVTDTATNIALAANLAALINAGSKLTAITETGTIANIALTSSQYSAALTAKFTNFTATLSAVTATFAGVASADAKVSEITISDTAAGIAANFDALHNNGTKITAITQTDANPLTISASQITNNADVLAKLGTYTLVVANCLAADATSLVGNSHVTSISISDTGPNIAAKLDALHANLNKITAITQTDANPLTITVAQLTSNADVLAKLGAYNLVVTKVLAADVAGLLSNTHIKSISISDTAANIAAKLDALHTNATKITAIEQTDDNALEIGESQLINDADVLAKLVNTTGKVIEAGGVNNSITETPTVTGHLNVANSNNTFTAISTPTAASYGSYTIDDSGHWTYTLDNSNSTVQALNVGQSTTDTFTVSSIDGIQKNITITINGTNDAAFIEGVSMGEVVEAGGLFNAIPNTPTVTGTLLVSDWDSAKTFNVISTPAQTNYGTYTIDATGHWTYTLNNNRVDIQTLNVGDSTTDTFTVYTADGTSQEVTITINGANDAAFIEGVSMGEVVEAGGLFNAIPNTPTVTGTLLVSDWDSAKTFNVISTPAQTNYGTYTIDATGHWSYTLNNNRVDIQTLNVGDSTTDTFTVYTAEGTSQEVTITIVGTNDNPIITSTVQSGTVKEDEVLTATGQVTSADVDHNATATYSIDNNIGTYGSLALDSKTGQWTYTFDNAHHQDLAQDESHTEIFTVTVTDDQGATTKQDVAITVNGTNDAPVITSGTQNGIVGGGGTNNTGGQINVTQSDHGSTATFSVDHTHGTYGSVGIDSRTGQWTYTLSDNEEDHALSEGESRDEIYVVTVNDGKGGSTSQTITVTIVGTNDAPIVTSKVQIAEVKEDSDLTASGQVTSYDVDHGATATYSVNHNVGTYGSLVIDSQSGKWTYTLDNANHQDLAQSESHDETFTVIVTDDKGATAQQDVIITVKGTNDAPVITSTTQAGEVKEDTSLTATGQVSSADVDHGATATYTGAAIGTYGSFEIDAATGVWTYTLDNANHHDLVQDESHTETFTVTVTDDKGATAKQNVTITVKGTNNTTVIDGTSTGTVIEAGGVDNVITGIPTVTGTLTSNINHATNNFTAITNPTASSYGTYTMDANGLWTYTLDNTNSTVQALNVDQSTTDTFTVQASDGTQKNITITINGTNDAAVISGTSTGTVVEAGGIANAITGTQIVTGTLTASDVDNVNTFQVVSTGTVSDFAYGSYNVDASGNWTYTIDDSNSAVQALNDGQSLNDTFSVLSADGTIKKVTITINGSNDSLVIYGVLAADAVSVASNPQVVSMLIADSSSNVATYLDSLESVNSKITSITLSDHNPITVSVAQLTTDHDVITKITNLSTITVSDTADHLSAAIDQLEAMGSQLGSVVIADHKPLTITSHQLTADASVLSKIAGGGLSAQDITNPLTQIFDAENGHIYQLIQTQDLDPNNLNNGYVSWTQARTLALNSTINGVHGYLVNITSAAENIELGKLFAQLPQTVNSGGYWIGASRMPSNNAAWEWVDGPEAGQVFSNTGFRSSTPVSDAYTNWYLPWLDNWAGDVPGGAPYGKIASPGSYDWSSPIGLLWDDAPNLCGGITGYIVEYSTADSAYKLNITDVLAANASSVASNSHVVSMLIADSSANISTNLDSLEAINSKITSITLSDQNPITVSVAQLTTDHDVIAKITNSSAITVSDTADHLSAAIDQLEAMGSQLGSVVITDQKSLTITAHQLTADSHVLEKIVNVGSTNGNNSKTLITELNLDSTVYSGYRDGLYVLGLNSITLAPGKYVVDYLQKGELGAIYSGWGPWGDPGNNYYSSEYNIEINGNYVARWSGNTFIYGLDNTSVSGKAHPYTFSLTTETTVDFFISDNFYVDNGGGISIAVNKLTDTSYTLIITDVLAVDATSVTSNSHVVSMLIADSSANISTNLDSLEAINSKITSITLSDNSPINLSVSQLTHDADVIAKITNISSITVSDSANHIAAGINQLAAMGSKLGSIVITDHQALTITSHQLTADAAVLNKIVGGVDNQALQIHAYVDGRSHLIISNNTLQWENLEYGAVGKYGVDVPTVISVVQNGVLVSSYNWMPTWTGLEANFRGHGFSDVLDLATLPYVEDATNINLTVQHARCTVAVFEEPSVSNGWKSVIEFNDPAGGADWYDVSLKGYSYSYNLNITDVLAADASTIATNPHVTSMLIADSSANISTNLDSLEAINSKITSITLTDVVPLTVSVAQLTDDHDVIAKITNPSTITVSDTASNISNSLDIIQADVSVDKLITSIVLIDNKTITLSYPQLTNDSGALALIHGNYGIAVSNVKVVDALTILSNNSHITSVALLDTAANIASHLDVLQLNLSSLASINVTDPTSLVHISQATYTADQGVYNLLSQSGYQFVVDGVIPTPALTDNISIAQLEAITDFTNISSVTIQDNSANVHNAAAISALQALGNKLTHLTLIDFTGWGNGTFGGSSSSSFLAQVSNLGPNSVTVNNFVISFTNGTNAYSLASNSQIDKVVLTNSPTDGSFNWPDYSIYDSAIMHKIYDNDGTTLASTKVNNVDTLDHLIALLANDTSVYGASLTSSNANTSYTTYDKMVKYHVANLNGGDASANLIVLNAPSTVFDNNFVANTASVTTYQLLDTAANIASHLDVLHQNISSVVSITVSDSNLINLSLTKFASDHDVIAKITNHGSIVISDTAANIASQLDYLEQNLTSISSITVTDPSNLVTISSSQFVADHTVLQLIANYKFAAYSPSPATYQPSNIAVEPITLQGNAAVANWVVTSTATINGVSTSSNITFHQDSTGANITFGPMVDQIIAGTTYTISAKGLDSQGINVATGNLSFTPGYFATLNNGGLNFNTSLSIHGVSLSDPEPSPSASADSVYFVTGNYSAADVSIALQTNTSLLSLANNGQLALSNIAFTADSLGYNPSLSTLQINGVTLSIINPPVDNSTPLAIYSPIDTDIQVHMVSSSGYSWVKDILHLKAGVAVNFPIDDFIGAISNTYSSLASSTQIYFTDSSGQAVNGLKLAHIPLSGGLLTSTNVIAVGSSLESAVTVYNGSVSQVLTSAQTAPVGSVFTIVDSINNIRAAGSALYNLEASGALIGAFLNNGFAPIPYSSTSGYTPVAISDGVGHTNYIDTIGWAGSQLGNSILPLNTGYTIGSNSSPIGHSVLALKTSSTQNVNVYIDYADSSHQFNTTKSNYLFSSYYLGSVNGVVGIALPSINSSSLLKNLSGYHTLLVSSGAGIGVAPPGGGFPNDFASSQSIWIGSAAELPTSLNDIHANTLYIVKDLPRNIQNLTLNHGDNASGVLNLLASKGLIAYSIASGPLNFYSMLETVTSNVPMSNVDVTVIVDTAYHAEEALSSSYSLGFGNFVIIRDSIGRLLSPGLASIAATQAAAVTPSTNLTSYGAGLNSAFNAYNLSGTNGVSRVDWSDSLASLTSTGNQNAMAAIYTSHYQLDMVQISDTVSNYQQLSSSAVSGLIDFVKNHSQSKLGIAIRDTVDNLYSTFGNSSSADTFKVLLNSTLGSTLTGVSSTNGLIEIFDTVANIEAANITGKIQALMATTNMLSGVGANNNVPIIRLHDTVANINAFLENQQDSTLWPLVSYLAVQDTAANIASEIVNLAKVNNWQSAIALANNIWVEDSFANVQSYASSLFSGDYVASLQRYSMSLSGGGYEVNKVIFTDISGATSPLIAGTGTKYSTHGQLPIFDFSQARGFVGNVTASESAIAGGAELTISDQYGHQVVIDIMTALDPNKTDLYSVVLPAANLSIEQLRSISNLSAYASFSITDTSSHIASYLNNIQVDLNSSIKITAITVTDPSNFISISTSQFSNDSATLKLFTNGKVAISDSSDHILSSLNLLKPAIQIGQISAIHLTDLTRPIISLTAQQFINDQDVLLLMAQGQSSTNPAFSVQLADGETLTASQALTINPILYKNFVVNSLVVSDSAANIQLYASQLQSLTVDLPSKILLSDSANTNINLSVSQSNLIDTIQAHIGYSVALNVSGVGVDQASLIASKANVASIEISDLTINVIANLASLETLSSKISKIDLTDNITLNLSEAQINDGPHVIQKLPHQHFSVSPQVSSTYLLSHLTYFEDLAKAGVLNSISLTDSGTPVLAITKDQFVTDSAVFGLIGTPHQYAVSGVLAANVSSLLTNNLITQVGVSDTAAHIQTYWAQLESLNNAGHLANIVVSDGNLLTVSDSSQQSYDLLSHVTTSGPINLYINWVLDWRLQAIANENYSFNNLTLVTNGDIYGPNGGVSFDTLNTLLNAHSSWSITNSRWVVQSPFSSLLDFVNHITNSQLLNALGGNGFYEMNGGSFVVEAPTIEQFENYYKTPFYKHLQFELAGTLTDTTANFQANLDLLAPLASHLGVMPIVLSDVLPPQINVSATQVVSDVEVLNHINSSYLLSVHDTAANLNGLDLSHVKNPYIEFAPTTLGDIVENTKVTALDLTHVAGLSSTATITEHAINGGAGTEVDITNGGQTYTISLTNTALADLAVYQPVNPSTTHDWDGRSGREHYFLQDNQSGDISDTHFDRIFNWGGRDLIEYANNHLTVTGNSGSELAGLAHIDLSTGNLVFSSQDNTLQKQISAAEAAIAYSNDPTSGHFAKWENGGNTYVLITDGHTSSGVGHGDNLVELVGVTSSHAQLVNGTITYG</sequence>
<dbReference type="STRING" id="1938817.SAMN06296008_10925"/>
<dbReference type="Pfam" id="PF17803">
    <property type="entry name" value="Cadherin_4"/>
    <property type="match status" value="5"/>
</dbReference>
<evidence type="ECO:0000259" key="1">
    <source>
        <dbReference type="PROSITE" id="PS50041"/>
    </source>
</evidence>
<dbReference type="Proteomes" id="UP000192708">
    <property type="component" value="Unassembled WGS sequence"/>
</dbReference>
<dbReference type="NCBIfam" id="TIGR01965">
    <property type="entry name" value="VCBS_repeat"/>
    <property type="match status" value="9"/>
</dbReference>
<dbReference type="InterPro" id="IPR010221">
    <property type="entry name" value="VCBS_dom"/>
</dbReference>
<dbReference type="RefSeq" id="WP_084283820.1">
    <property type="nucleotide sequence ID" value="NZ_FWXJ01000009.1"/>
</dbReference>
<proteinExistence type="predicted"/>
<dbReference type="OrthoDB" id="6091599at2"/>
<dbReference type="GO" id="GO:0005509">
    <property type="term" value="F:calcium ion binding"/>
    <property type="evidence" value="ECO:0007669"/>
    <property type="project" value="InterPro"/>
</dbReference>
<dbReference type="GO" id="GO:0007156">
    <property type="term" value="P:homophilic cell adhesion via plasma membrane adhesion molecules"/>
    <property type="evidence" value="ECO:0007669"/>
    <property type="project" value="InterPro"/>
</dbReference>
<protein>
    <submittedName>
        <fullName evidence="3">VCBS repeat-containing protein</fullName>
    </submittedName>
</protein>
<dbReference type="Gene3D" id="3.10.100.10">
    <property type="entry name" value="Mannose-Binding Protein A, subunit A"/>
    <property type="match status" value="1"/>
</dbReference>
<dbReference type="InterPro" id="IPR013783">
    <property type="entry name" value="Ig-like_fold"/>
</dbReference>
<accession>A0A1W2AJW8</accession>
<dbReference type="InterPro" id="IPR040853">
    <property type="entry name" value="RapA2_cadherin-like"/>
</dbReference>
<dbReference type="SMART" id="SM00112">
    <property type="entry name" value="CA"/>
    <property type="match status" value="4"/>
</dbReference>
<dbReference type="SUPFAM" id="SSF56436">
    <property type="entry name" value="C-type lectin-like"/>
    <property type="match status" value="1"/>
</dbReference>
<dbReference type="Gene3D" id="2.60.40.10">
    <property type="entry name" value="Immunoglobulins"/>
    <property type="match status" value="8"/>
</dbReference>
<feature type="domain" description="Cadherin" evidence="2">
    <location>
        <begin position="1267"/>
        <end position="1372"/>
    </location>
</feature>
<dbReference type="InterPro" id="IPR016186">
    <property type="entry name" value="C-type_lectin-like/link_sf"/>
</dbReference>
<dbReference type="PROSITE" id="PS50268">
    <property type="entry name" value="CADHERIN_2"/>
    <property type="match status" value="2"/>
</dbReference>
<name>A0A1W2AJW8_9BURK</name>
<organism evidence="3 4">
    <name type="scientific">Polynucleobacter kasalickyi</name>
    <dbReference type="NCBI Taxonomy" id="1938817"/>
    <lineage>
        <taxon>Bacteria</taxon>
        <taxon>Pseudomonadati</taxon>
        <taxon>Pseudomonadota</taxon>
        <taxon>Betaproteobacteria</taxon>
        <taxon>Burkholderiales</taxon>
        <taxon>Burkholderiaceae</taxon>
        <taxon>Polynucleobacter</taxon>
    </lineage>
</organism>
<evidence type="ECO:0000313" key="4">
    <source>
        <dbReference type="Proteomes" id="UP000192708"/>
    </source>
</evidence>
<evidence type="ECO:0000313" key="3">
    <source>
        <dbReference type="EMBL" id="SMC61039.1"/>
    </source>
</evidence>
<feature type="domain" description="Cadherin" evidence="2">
    <location>
        <begin position="1480"/>
        <end position="1585"/>
    </location>
</feature>
<dbReference type="PROSITE" id="PS50041">
    <property type="entry name" value="C_TYPE_LECTIN_2"/>
    <property type="match status" value="1"/>
</dbReference>
<dbReference type="GO" id="GO:0016020">
    <property type="term" value="C:membrane"/>
    <property type="evidence" value="ECO:0007669"/>
    <property type="project" value="InterPro"/>
</dbReference>
<dbReference type="InterPro" id="IPR002126">
    <property type="entry name" value="Cadherin-like_dom"/>
</dbReference>
<dbReference type="InterPro" id="IPR015919">
    <property type="entry name" value="Cadherin-like_sf"/>
</dbReference>
<reference evidence="3 4" key="1">
    <citation type="submission" date="2017-04" db="EMBL/GenBank/DDBJ databases">
        <authorList>
            <person name="Afonso C.L."/>
            <person name="Miller P.J."/>
            <person name="Scott M.A."/>
            <person name="Spackman E."/>
            <person name="Goraichik I."/>
            <person name="Dimitrov K.M."/>
            <person name="Suarez D.L."/>
            <person name="Swayne D.E."/>
        </authorList>
    </citation>
    <scope>NUCLEOTIDE SEQUENCE [LARGE SCALE GENOMIC DNA]</scope>
    <source>
        <strain evidence="3 4">VK13</strain>
    </source>
</reference>
<evidence type="ECO:0000259" key="2">
    <source>
        <dbReference type="PROSITE" id="PS50268"/>
    </source>
</evidence>